<reference evidence="1 2" key="1">
    <citation type="submission" date="2016-03" db="EMBL/GenBank/DDBJ databases">
        <title>Complete genome sequence of Shewanella psychrophila WP2, a deep sea bacterium isolated from west Pacific sediment.</title>
        <authorList>
            <person name="Xu G."/>
            <person name="Jian H."/>
        </authorList>
    </citation>
    <scope>NUCLEOTIDE SEQUENCE [LARGE SCALE GENOMIC DNA]</scope>
    <source>
        <strain evidence="1 2">WP2</strain>
    </source>
</reference>
<evidence type="ECO:0000313" key="1">
    <source>
        <dbReference type="EMBL" id="AQS37209.1"/>
    </source>
</evidence>
<sequence length="41" mass="4548">MLFLFILKVSDDKHVCKLACFTDKTAGTLDLPKAISYSLSN</sequence>
<gene>
    <name evidence="1" type="ORF">Sps_02049</name>
</gene>
<dbReference type="Proteomes" id="UP000189545">
    <property type="component" value="Chromosome"/>
</dbReference>
<proteinExistence type="predicted"/>
<name>A0A1S6HNY3_9GAMM</name>
<dbReference type="EMBL" id="CP014782">
    <property type="protein sequence ID" value="AQS37209.1"/>
    <property type="molecule type" value="Genomic_DNA"/>
</dbReference>
<dbReference type="AlphaFoldDB" id="A0A1S6HNY3"/>
<keyword evidence="2" id="KW-1185">Reference proteome</keyword>
<dbReference type="KEGG" id="spsw:Sps_02049"/>
<protein>
    <submittedName>
        <fullName evidence="1">Uncharacterized protein</fullName>
    </submittedName>
</protein>
<organism evidence="1 2">
    <name type="scientific">Shewanella psychrophila</name>
    <dbReference type="NCBI Taxonomy" id="225848"/>
    <lineage>
        <taxon>Bacteria</taxon>
        <taxon>Pseudomonadati</taxon>
        <taxon>Pseudomonadota</taxon>
        <taxon>Gammaproteobacteria</taxon>
        <taxon>Alteromonadales</taxon>
        <taxon>Shewanellaceae</taxon>
        <taxon>Shewanella</taxon>
    </lineage>
</organism>
<accession>A0A1S6HNY3</accession>
<evidence type="ECO:0000313" key="2">
    <source>
        <dbReference type="Proteomes" id="UP000189545"/>
    </source>
</evidence>